<feature type="region of interest" description="Disordered" evidence="3">
    <location>
        <begin position="50"/>
        <end position="84"/>
    </location>
</feature>
<dbReference type="PANTHER" id="PTHR35377">
    <property type="entry name" value="ANTITOXIN VAPB49-RELATED-RELATED"/>
    <property type="match status" value="1"/>
</dbReference>
<accession>A0A641ARC5</accession>
<proteinExistence type="inferred from homology"/>
<dbReference type="Pfam" id="PF02604">
    <property type="entry name" value="PhdYeFM_antitox"/>
    <property type="match status" value="1"/>
</dbReference>
<sequence>MSIGIRQLRRTLSEQLAAVQDGHTVTITSHGKPIARLVPVGRPTKLEQLRAAGLVREPTRQRQPLPEPARAEGTVSDLVAEQRR</sequence>
<evidence type="ECO:0000256" key="1">
    <source>
        <dbReference type="ARBA" id="ARBA00009981"/>
    </source>
</evidence>
<evidence type="ECO:0000256" key="3">
    <source>
        <dbReference type="SAM" id="MobiDB-lite"/>
    </source>
</evidence>
<dbReference type="InterPro" id="IPR051416">
    <property type="entry name" value="phD-YefM_TA_antitoxins"/>
</dbReference>
<dbReference type="GO" id="GO:0097351">
    <property type="term" value="F:toxin sequestering activity"/>
    <property type="evidence" value="ECO:0007669"/>
    <property type="project" value="TreeGrafter"/>
</dbReference>
<reference evidence="4" key="1">
    <citation type="submission" date="2019-09" db="EMBL/GenBank/DDBJ databases">
        <authorList>
            <person name="Li J."/>
        </authorList>
    </citation>
    <scope>NUCLEOTIDE SEQUENCE [LARGE SCALE GENOMIC DNA]</scope>
    <source>
        <strain evidence="4">NRBC 14897</strain>
    </source>
</reference>
<dbReference type="OrthoDB" id="557859at2"/>
<dbReference type="SUPFAM" id="SSF143120">
    <property type="entry name" value="YefM-like"/>
    <property type="match status" value="1"/>
</dbReference>
<dbReference type="EMBL" id="SDPP02000001">
    <property type="protein sequence ID" value="KAA1380489.1"/>
    <property type="molecule type" value="Genomic_DNA"/>
</dbReference>
<comment type="caution">
    <text evidence="4">The sequence shown here is derived from an EMBL/GenBank/DDBJ whole genome shotgun (WGS) entry which is preliminary data.</text>
</comment>
<organism evidence="4 5">
    <name type="scientific">Aeromicrobium fastidiosum</name>
    <dbReference type="NCBI Taxonomy" id="52699"/>
    <lineage>
        <taxon>Bacteria</taxon>
        <taxon>Bacillati</taxon>
        <taxon>Actinomycetota</taxon>
        <taxon>Actinomycetes</taxon>
        <taxon>Propionibacteriales</taxon>
        <taxon>Nocardioidaceae</taxon>
        <taxon>Aeromicrobium</taxon>
    </lineage>
</organism>
<comment type="function">
    <text evidence="2">Antitoxin component of a type II toxin-antitoxin (TA) system.</text>
</comment>
<evidence type="ECO:0000313" key="4">
    <source>
        <dbReference type="EMBL" id="KAA1380489.1"/>
    </source>
</evidence>
<dbReference type="Gene3D" id="3.40.1620.10">
    <property type="entry name" value="YefM-like domain"/>
    <property type="match status" value="1"/>
</dbReference>
<name>A0A641ARC5_9ACTN</name>
<evidence type="ECO:0000256" key="2">
    <source>
        <dbReference type="RuleBase" id="RU362080"/>
    </source>
</evidence>
<dbReference type="NCBIfam" id="TIGR01552">
    <property type="entry name" value="phd_fam"/>
    <property type="match status" value="1"/>
</dbReference>
<keyword evidence="5" id="KW-1185">Reference proteome</keyword>
<protein>
    <recommendedName>
        <fullName evidence="2">Antitoxin</fullName>
    </recommendedName>
</protein>
<dbReference type="InterPro" id="IPR036165">
    <property type="entry name" value="YefM-like_sf"/>
</dbReference>
<dbReference type="Proteomes" id="UP001515100">
    <property type="component" value="Unassembled WGS sequence"/>
</dbReference>
<dbReference type="RefSeq" id="WP_129181002.1">
    <property type="nucleotide sequence ID" value="NZ_JAGIOG010000001.1"/>
</dbReference>
<dbReference type="PANTHER" id="PTHR35377:SF5">
    <property type="entry name" value="ANTITOXIN VAPB46"/>
    <property type="match status" value="1"/>
</dbReference>
<dbReference type="AlphaFoldDB" id="A0A641ARC5"/>
<gene>
    <name evidence="4" type="ORF">ESP62_004735</name>
</gene>
<comment type="similarity">
    <text evidence="1 2">Belongs to the phD/YefM antitoxin family.</text>
</comment>
<dbReference type="InterPro" id="IPR006442">
    <property type="entry name" value="Antitoxin_Phd/YefM"/>
</dbReference>
<evidence type="ECO:0000313" key="5">
    <source>
        <dbReference type="Proteomes" id="UP001515100"/>
    </source>
</evidence>